<dbReference type="RefSeq" id="WP_075859132.1">
    <property type="nucleotide sequence ID" value="NZ_BDJK01000017.1"/>
</dbReference>
<feature type="domain" description="Indole-3-glycerol phosphate synthase" evidence="10">
    <location>
        <begin position="3"/>
        <end position="260"/>
    </location>
</feature>
<evidence type="ECO:0000256" key="6">
    <source>
        <dbReference type="ARBA" id="ARBA00022822"/>
    </source>
</evidence>
<accession>A0A1L8CUQ0</accession>
<dbReference type="InterPro" id="IPR001468">
    <property type="entry name" value="Indole-3-GlycerolPSynthase_CS"/>
</dbReference>
<gene>
    <name evidence="9" type="primary">trpC</name>
    <name evidence="11" type="ORF">cpu_11660</name>
</gene>
<dbReference type="GO" id="GO:0004640">
    <property type="term" value="F:phosphoribosylanthranilate isomerase activity"/>
    <property type="evidence" value="ECO:0007669"/>
    <property type="project" value="TreeGrafter"/>
</dbReference>
<evidence type="ECO:0000256" key="8">
    <source>
        <dbReference type="ARBA" id="ARBA00023239"/>
    </source>
</evidence>
<comment type="pathway">
    <text evidence="2 9">Amino-acid biosynthesis; L-tryptophan biosynthesis; L-tryptophan from chorismate: step 4/5.</text>
</comment>
<organism evidence="11 12">
    <name type="scientific">Carboxydothermus pertinax</name>
    <dbReference type="NCBI Taxonomy" id="870242"/>
    <lineage>
        <taxon>Bacteria</taxon>
        <taxon>Bacillati</taxon>
        <taxon>Bacillota</taxon>
        <taxon>Clostridia</taxon>
        <taxon>Thermoanaerobacterales</taxon>
        <taxon>Thermoanaerobacteraceae</taxon>
        <taxon>Carboxydothermus</taxon>
    </lineage>
</organism>
<evidence type="ECO:0000256" key="2">
    <source>
        <dbReference type="ARBA" id="ARBA00004696"/>
    </source>
</evidence>
<dbReference type="OrthoDB" id="9804217at2"/>
<dbReference type="GO" id="GO:0004425">
    <property type="term" value="F:indole-3-glycerol-phosphate synthase activity"/>
    <property type="evidence" value="ECO:0007669"/>
    <property type="project" value="UniProtKB-UniRule"/>
</dbReference>
<dbReference type="InterPro" id="IPR013785">
    <property type="entry name" value="Aldolase_TIM"/>
</dbReference>
<dbReference type="SUPFAM" id="SSF51366">
    <property type="entry name" value="Ribulose-phoshate binding barrel"/>
    <property type="match status" value="1"/>
</dbReference>
<evidence type="ECO:0000259" key="10">
    <source>
        <dbReference type="Pfam" id="PF00218"/>
    </source>
</evidence>
<dbReference type="EMBL" id="BDJK01000017">
    <property type="protein sequence ID" value="GAV22656.1"/>
    <property type="molecule type" value="Genomic_DNA"/>
</dbReference>
<protein>
    <recommendedName>
        <fullName evidence="9">Indole-3-glycerol phosphate synthase</fullName>
        <shortName evidence="9">IGPS</shortName>
        <ecNumber evidence="9">4.1.1.48</ecNumber>
    </recommendedName>
</protein>
<evidence type="ECO:0000256" key="7">
    <source>
        <dbReference type="ARBA" id="ARBA00023141"/>
    </source>
</evidence>
<dbReference type="InterPro" id="IPR011060">
    <property type="entry name" value="RibuloseP-bd_barrel"/>
</dbReference>
<dbReference type="NCBIfam" id="NF001377">
    <property type="entry name" value="PRK00278.2-4"/>
    <property type="match status" value="1"/>
</dbReference>
<evidence type="ECO:0000256" key="5">
    <source>
        <dbReference type="ARBA" id="ARBA00022793"/>
    </source>
</evidence>
<keyword evidence="12" id="KW-1185">Reference proteome</keyword>
<keyword evidence="6 9" id="KW-0822">Tryptophan biosynthesis</keyword>
<dbReference type="Pfam" id="PF00218">
    <property type="entry name" value="IGPS"/>
    <property type="match status" value="1"/>
</dbReference>
<comment type="caution">
    <text evidence="11">The sequence shown here is derived from an EMBL/GenBank/DDBJ whole genome shotgun (WGS) entry which is preliminary data.</text>
</comment>
<dbReference type="UniPathway" id="UPA00035">
    <property type="reaction ID" value="UER00043"/>
</dbReference>
<dbReference type="InterPro" id="IPR013798">
    <property type="entry name" value="Indole-3-glycerol_P_synth_dom"/>
</dbReference>
<reference evidence="12" key="1">
    <citation type="submission" date="2016-12" db="EMBL/GenBank/DDBJ databases">
        <title>Draft Genome Sequences od Carboxydothermus pertinax and islandicus, Hydrogenogenic Carboxydotrophic Bacteria.</title>
        <authorList>
            <person name="Fukuyama Y."/>
            <person name="Ohmae K."/>
            <person name="Yoneda Y."/>
            <person name="Yoshida T."/>
            <person name="Sako Y."/>
        </authorList>
    </citation>
    <scope>NUCLEOTIDE SEQUENCE [LARGE SCALE GENOMIC DNA]</scope>
    <source>
        <strain evidence="12">Ug1</strain>
    </source>
</reference>
<keyword evidence="8 9" id="KW-0456">Lyase</keyword>
<evidence type="ECO:0000256" key="1">
    <source>
        <dbReference type="ARBA" id="ARBA00001633"/>
    </source>
</evidence>
<proteinExistence type="inferred from homology"/>
<dbReference type="PANTHER" id="PTHR22854">
    <property type="entry name" value="TRYPTOPHAN BIOSYNTHESIS PROTEIN"/>
    <property type="match status" value="1"/>
</dbReference>
<evidence type="ECO:0000256" key="9">
    <source>
        <dbReference type="HAMAP-Rule" id="MF_00134"/>
    </source>
</evidence>
<dbReference type="CDD" id="cd00331">
    <property type="entry name" value="IGPS"/>
    <property type="match status" value="1"/>
</dbReference>
<dbReference type="Gene3D" id="3.20.20.70">
    <property type="entry name" value="Aldolase class I"/>
    <property type="match status" value="1"/>
</dbReference>
<comment type="similarity">
    <text evidence="3 9">Belongs to the TrpC family.</text>
</comment>
<dbReference type="EC" id="4.1.1.48" evidence="9"/>
<dbReference type="GO" id="GO:0000162">
    <property type="term" value="P:L-tryptophan biosynthetic process"/>
    <property type="evidence" value="ECO:0007669"/>
    <property type="project" value="UniProtKB-UniRule"/>
</dbReference>
<evidence type="ECO:0000256" key="3">
    <source>
        <dbReference type="ARBA" id="ARBA00008737"/>
    </source>
</evidence>
<evidence type="ECO:0000256" key="4">
    <source>
        <dbReference type="ARBA" id="ARBA00022605"/>
    </source>
</evidence>
<dbReference type="STRING" id="870242.cpu_11660"/>
<keyword evidence="7 9" id="KW-0057">Aromatic amino acid biosynthesis</keyword>
<dbReference type="InterPro" id="IPR045186">
    <property type="entry name" value="Indole-3-glycerol_P_synth"/>
</dbReference>
<comment type="catalytic activity">
    <reaction evidence="1 9">
        <text>1-(2-carboxyphenylamino)-1-deoxy-D-ribulose 5-phosphate + H(+) = (1S,2R)-1-C-(indol-3-yl)glycerol 3-phosphate + CO2 + H2O</text>
        <dbReference type="Rhea" id="RHEA:23476"/>
        <dbReference type="ChEBI" id="CHEBI:15377"/>
        <dbReference type="ChEBI" id="CHEBI:15378"/>
        <dbReference type="ChEBI" id="CHEBI:16526"/>
        <dbReference type="ChEBI" id="CHEBI:58613"/>
        <dbReference type="ChEBI" id="CHEBI:58866"/>
        <dbReference type="EC" id="4.1.1.48"/>
    </reaction>
</comment>
<name>A0A1L8CUQ0_9THEO</name>
<keyword evidence="5 9" id="KW-0210">Decarboxylase</keyword>
<dbReference type="HAMAP" id="MF_00134_A">
    <property type="entry name" value="IGPS_A"/>
    <property type="match status" value="1"/>
</dbReference>
<keyword evidence="4 9" id="KW-0028">Amino-acid biosynthesis</keyword>
<sequence length="264" mass="28893">MFLEKIVNVRREKVIKAQKKIPFGEMRKMAEEQVSHRLPLSLSQALLTEKAKRKVGIIAEIKKASPSKGLLREQFDPVAIARGYAKSGAVAISVLTEEDYFLGSPDHLRAVRTVVSLPLLRKDFIIDPYQIYEAKVLGADAVLLIAALLEKEEIKEMINITESLGLEALVEAHNLTEAEKALAAGARLIGINNRDLRTFVTDINVSLELASFLKEAGVVMVSESGIKNKEEIKALMVAGYHGVLIGETLVKASDPGQALEVLLA</sequence>
<evidence type="ECO:0000313" key="11">
    <source>
        <dbReference type="EMBL" id="GAV22656.1"/>
    </source>
</evidence>
<dbReference type="PANTHER" id="PTHR22854:SF2">
    <property type="entry name" value="INDOLE-3-GLYCEROL-PHOSPHATE SYNTHASE"/>
    <property type="match status" value="1"/>
</dbReference>
<dbReference type="FunFam" id="3.20.20.70:FF:000024">
    <property type="entry name" value="Indole-3-glycerol phosphate synthase"/>
    <property type="match status" value="1"/>
</dbReference>
<dbReference type="AlphaFoldDB" id="A0A1L8CUQ0"/>
<dbReference type="HAMAP" id="MF_00134_B">
    <property type="entry name" value="IGPS_B"/>
    <property type="match status" value="1"/>
</dbReference>
<evidence type="ECO:0000313" key="12">
    <source>
        <dbReference type="Proteomes" id="UP000187485"/>
    </source>
</evidence>
<dbReference type="PROSITE" id="PS00614">
    <property type="entry name" value="IGPS"/>
    <property type="match status" value="1"/>
</dbReference>
<dbReference type="Proteomes" id="UP000187485">
    <property type="component" value="Unassembled WGS sequence"/>
</dbReference>